<dbReference type="VEuPathDB" id="FungiDB:H310_00716"/>
<dbReference type="GeneID" id="20077766"/>
<protein>
    <submittedName>
        <fullName evidence="2">Uncharacterized protein</fullName>
    </submittedName>
</protein>
<sequence length="175" mass="19673">MHRMTKDVPPTAATMTTTLAGTVRLTPVGYRGRCKYKSGRCPNERTLKYNGEEIHSLCEEHRVRHNRNQRKADTKRRKGCVDGDSVMPSWTPTSPRAAQAITGCPMSAMNHDGLFHQPSLLLANGMDDDAFANITMDTAYVASVDDMDLYFQEDYPTWSSEDVAILMEFFVDSKC</sequence>
<dbReference type="eggNOG" id="ENOG502SWIU">
    <property type="taxonomic scope" value="Eukaryota"/>
</dbReference>
<proteinExistence type="predicted"/>
<dbReference type="RefSeq" id="XP_008861813.1">
    <property type="nucleotide sequence ID" value="XM_008863591.1"/>
</dbReference>
<feature type="region of interest" description="Disordered" evidence="1">
    <location>
        <begin position="66"/>
        <end position="94"/>
    </location>
</feature>
<reference evidence="2" key="1">
    <citation type="submission" date="2013-12" db="EMBL/GenBank/DDBJ databases">
        <title>The Genome Sequence of Aphanomyces invadans NJM9701.</title>
        <authorList>
            <consortium name="The Broad Institute Genomics Platform"/>
            <person name="Russ C."/>
            <person name="Tyler B."/>
            <person name="van West P."/>
            <person name="Dieguez-Uribeondo J."/>
            <person name="Young S.K."/>
            <person name="Zeng Q."/>
            <person name="Gargeya S."/>
            <person name="Fitzgerald M."/>
            <person name="Abouelleil A."/>
            <person name="Alvarado L."/>
            <person name="Chapman S.B."/>
            <person name="Gainer-Dewar J."/>
            <person name="Goldberg J."/>
            <person name="Griggs A."/>
            <person name="Gujja S."/>
            <person name="Hansen M."/>
            <person name="Howarth C."/>
            <person name="Imamovic A."/>
            <person name="Ireland A."/>
            <person name="Larimer J."/>
            <person name="McCowan C."/>
            <person name="Murphy C."/>
            <person name="Pearson M."/>
            <person name="Poon T.W."/>
            <person name="Priest M."/>
            <person name="Roberts A."/>
            <person name="Saif S."/>
            <person name="Shea T."/>
            <person name="Sykes S."/>
            <person name="Wortman J."/>
            <person name="Nusbaum C."/>
            <person name="Birren B."/>
        </authorList>
    </citation>
    <scope>NUCLEOTIDE SEQUENCE [LARGE SCALE GENOMIC DNA]</scope>
    <source>
        <strain evidence="2">NJM9701</strain>
    </source>
</reference>
<accession>A0A024UWV8</accession>
<feature type="compositionally biased region" description="Basic residues" evidence="1">
    <location>
        <begin position="66"/>
        <end position="78"/>
    </location>
</feature>
<evidence type="ECO:0000313" key="2">
    <source>
        <dbReference type="EMBL" id="ETW10402.1"/>
    </source>
</evidence>
<dbReference type="EMBL" id="KI913952">
    <property type="protein sequence ID" value="ETW10402.1"/>
    <property type="molecule type" value="Genomic_DNA"/>
</dbReference>
<evidence type="ECO:0000256" key="1">
    <source>
        <dbReference type="SAM" id="MobiDB-lite"/>
    </source>
</evidence>
<dbReference type="AlphaFoldDB" id="A0A024UWV8"/>
<organism evidence="2">
    <name type="scientific">Aphanomyces invadans</name>
    <dbReference type="NCBI Taxonomy" id="157072"/>
    <lineage>
        <taxon>Eukaryota</taxon>
        <taxon>Sar</taxon>
        <taxon>Stramenopiles</taxon>
        <taxon>Oomycota</taxon>
        <taxon>Saprolegniomycetes</taxon>
        <taxon>Saprolegniales</taxon>
        <taxon>Verrucalvaceae</taxon>
        <taxon>Aphanomyces</taxon>
    </lineage>
</organism>
<name>A0A024UWV8_9STRA</name>
<dbReference type="OrthoDB" id="66417at2759"/>
<gene>
    <name evidence="2" type="ORF">H310_00716</name>
</gene>